<reference evidence="2" key="1">
    <citation type="submission" date="2015-08" db="UniProtKB">
        <authorList>
            <consortium name="WormBaseParasite"/>
        </authorList>
    </citation>
    <scope>IDENTIFICATION</scope>
</reference>
<dbReference type="AlphaFoldDB" id="A0A0K0EGR4"/>
<feature type="signal peptide" evidence="1">
    <location>
        <begin position="1"/>
        <end position="19"/>
    </location>
</feature>
<name>A0A0K0EGR4_STRER</name>
<accession>A0A0K0EGR4</accession>
<protein>
    <submittedName>
        <fullName evidence="2">Uncharacterized protein</fullName>
    </submittedName>
</protein>
<proteinExistence type="predicted"/>
<sequence>MKYIFLIFIFSITITNIFCHSMPITLDWIKINKCDPVECRKKCGEKDKDGVCAIKRLDMKIEFSETYCLCADKNITE</sequence>
<evidence type="ECO:0000313" key="2">
    <source>
        <dbReference type="WBParaSite" id="SSTP_0000867550.1"/>
    </source>
</evidence>
<evidence type="ECO:0000256" key="1">
    <source>
        <dbReference type="SAM" id="SignalP"/>
    </source>
</evidence>
<keyword evidence="1" id="KW-0732">Signal</keyword>
<feature type="chain" id="PRO_5005328162" evidence="1">
    <location>
        <begin position="20"/>
        <end position="77"/>
    </location>
</feature>
<organism evidence="2">
    <name type="scientific">Strongyloides stercoralis</name>
    <name type="common">Threadworm</name>
    <dbReference type="NCBI Taxonomy" id="6248"/>
    <lineage>
        <taxon>Eukaryota</taxon>
        <taxon>Metazoa</taxon>
        <taxon>Ecdysozoa</taxon>
        <taxon>Nematoda</taxon>
        <taxon>Chromadorea</taxon>
        <taxon>Rhabditida</taxon>
        <taxon>Tylenchina</taxon>
        <taxon>Panagrolaimomorpha</taxon>
        <taxon>Strongyloidoidea</taxon>
        <taxon>Strongyloididae</taxon>
        <taxon>Strongyloides</taxon>
    </lineage>
</organism>
<dbReference type="WBParaSite" id="SSTP_0000867550.1">
    <property type="protein sequence ID" value="SSTP_0000867550.1"/>
    <property type="gene ID" value="SSTP_0000867550"/>
</dbReference>